<organism evidence="10 11">
    <name type="scientific">Campylobacter majalis</name>
    <dbReference type="NCBI Taxonomy" id="2790656"/>
    <lineage>
        <taxon>Bacteria</taxon>
        <taxon>Pseudomonadati</taxon>
        <taxon>Campylobacterota</taxon>
        <taxon>Epsilonproteobacteria</taxon>
        <taxon>Campylobacterales</taxon>
        <taxon>Campylobacteraceae</taxon>
        <taxon>Campylobacter</taxon>
    </lineage>
</organism>
<dbReference type="GO" id="GO:0016491">
    <property type="term" value="F:oxidoreductase activity"/>
    <property type="evidence" value="ECO:0007669"/>
    <property type="project" value="UniProtKB-KW"/>
</dbReference>
<dbReference type="SUPFAM" id="SSF64438">
    <property type="entry name" value="CNF1/YfiH-like putative cysteine hydrolases"/>
    <property type="match status" value="1"/>
</dbReference>
<dbReference type="PANTHER" id="PTHR30616">
    <property type="entry name" value="UNCHARACTERIZED PROTEIN YFIH"/>
    <property type="match status" value="1"/>
</dbReference>
<evidence type="ECO:0000256" key="8">
    <source>
        <dbReference type="ARBA" id="ARBA00048968"/>
    </source>
</evidence>
<evidence type="ECO:0000256" key="7">
    <source>
        <dbReference type="ARBA" id="ARBA00047989"/>
    </source>
</evidence>
<keyword evidence="6" id="KW-0862">Zinc</keyword>
<gene>
    <name evidence="10" type="ORF">LMG7974_00509</name>
</gene>
<comment type="similarity">
    <text evidence="2">Belongs to the purine nucleoside phosphorylase YfiH/LACC1 family.</text>
</comment>
<dbReference type="InterPro" id="IPR003730">
    <property type="entry name" value="Cu_polyphenol_OxRdtase"/>
</dbReference>
<proteinExistence type="inferred from homology"/>
<dbReference type="InterPro" id="IPR038371">
    <property type="entry name" value="Cu_polyphenol_OxRdtase_sf"/>
</dbReference>
<dbReference type="EC" id="1.10.3.-" evidence="10"/>
<comment type="catalytic activity">
    <reaction evidence="9">
        <text>S-methyl-5'-thioadenosine + phosphate = 5-(methylsulfanyl)-alpha-D-ribose 1-phosphate + adenine</text>
        <dbReference type="Rhea" id="RHEA:11852"/>
        <dbReference type="ChEBI" id="CHEBI:16708"/>
        <dbReference type="ChEBI" id="CHEBI:17509"/>
        <dbReference type="ChEBI" id="CHEBI:43474"/>
        <dbReference type="ChEBI" id="CHEBI:58533"/>
        <dbReference type="EC" id="2.4.2.28"/>
    </reaction>
    <physiologicalReaction direction="left-to-right" evidence="9">
        <dbReference type="Rhea" id="RHEA:11853"/>
    </physiologicalReaction>
</comment>
<dbReference type="InterPro" id="IPR011324">
    <property type="entry name" value="Cytotoxic_necrot_fac-like_cat"/>
</dbReference>
<comment type="catalytic activity">
    <reaction evidence="7">
        <text>adenosine + H2O + H(+) = inosine + NH4(+)</text>
        <dbReference type="Rhea" id="RHEA:24408"/>
        <dbReference type="ChEBI" id="CHEBI:15377"/>
        <dbReference type="ChEBI" id="CHEBI:15378"/>
        <dbReference type="ChEBI" id="CHEBI:16335"/>
        <dbReference type="ChEBI" id="CHEBI:17596"/>
        <dbReference type="ChEBI" id="CHEBI:28938"/>
        <dbReference type="EC" id="3.5.4.4"/>
    </reaction>
    <physiologicalReaction direction="left-to-right" evidence="7">
        <dbReference type="Rhea" id="RHEA:24409"/>
    </physiologicalReaction>
</comment>
<dbReference type="RefSeq" id="WP_229932329.1">
    <property type="nucleotide sequence ID" value="NZ_CAJHOF010000003.1"/>
</dbReference>
<dbReference type="Pfam" id="PF02578">
    <property type="entry name" value="Cu-oxidase_4"/>
    <property type="match status" value="1"/>
</dbReference>
<keyword evidence="10" id="KW-0560">Oxidoreductase</keyword>
<dbReference type="PANTHER" id="PTHR30616:SF2">
    <property type="entry name" value="PURINE NUCLEOSIDE PHOSPHORYLASE LACC1"/>
    <property type="match status" value="1"/>
</dbReference>
<comment type="caution">
    <text evidence="10">The sequence shown here is derived from an EMBL/GenBank/DDBJ whole genome shotgun (WGS) entry which is preliminary data.</text>
</comment>
<reference evidence="10 11" key="1">
    <citation type="submission" date="2020-11" db="EMBL/GenBank/DDBJ databases">
        <authorList>
            <person name="Peeters C."/>
        </authorList>
    </citation>
    <scope>NUCLEOTIDE SEQUENCE [LARGE SCALE GENOMIC DNA]</scope>
    <source>
        <strain evidence="10 11">LMG 7974</strain>
    </source>
</reference>
<evidence type="ECO:0000256" key="9">
    <source>
        <dbReference type="ARBA" id="ARBA00049893"/>
    </source>
</evidence>
<comment type="catalytic activity">
    <reaction evidence="1">
        <text>inosine + phosphate = alpha-D-ribose 1-phosphate + hypoxanthine</text>
        <dbReference type="Rhea" id="RHEA:27646"/>
        <dbReference type="ChEBI" id="CHEBI:17368"/>
        <dbReference type="ChEBI" id="CHEBI:17596"/>
        <dbReference type="ChEBI" id="CHEBI:43474"/>
        <dbReference type="ChEBI" id="CHEBI:57720"/>
        <dbReference type="EC" id="2.4.2.1"/>
    </reaction>
    <physiologicalReaction direction="left-to-right" evidence="1">
        <dbReference type="Rhea" id="RHEA:27647"/>
    </physiologicalReaction>
</comment>
<evidence type="ECO:0000313" key="11">
    <source>
        <dbReference type="Proteomes" id="UP000789803"/>
    </source>
</evidence>
<keyword evidence="3" id="KW-0808">Transferase</keyword>
<name>A0ABN7K5A7_9BACT</name>
<evidence type="ECO:0000313" key="10">
    <source>
        <dbReference type="EMBL" id="CAD7287630.1"/>
    </source>
</evidence>
<evidence type="ECO:0000256" key="4">
    <source>
        <dbReference type="ARBA" id="ARBA00022723"/>
    </source>
</evidence>
<dbReference type="EMBL" id="CAJHOF010000003">
    <property type="protein sequence ID" value="CAD7287630.1"/>
    <property type="molecule type" value="Genomic_DNA"/>
</dbReference>
<keyword evidence="11" id="KW-1185">Reference proteome</keyword>
<sequence length="232" mass="25924">MGNSREIFKSVLDDGTYLAGYSTRYGGVSKGKYESLNLALHVGDDEKSVYKNREILKEYLGFKKLIFMHQTHSDIIKILKNESENLGECDGIITNMRSIGLCVMVADCSPILLVSKNAVAAIHAGRQGVIKRIVSKCVKIMRDKFNAHDIKAYIGANISAKNYEIGDMDLGEFNAYKNGKNFDINMALADEFDKLNIKNTFFSNQCTFESDEFFSYRKSGVTGRFAGVVGFK</sequence>
<dbReference type="Proteomes" id="UP000789803">
    <property type="component" value="Unassembled WGS sequence"/>
</dbReference>
<evidence type="ECO:0000256" key="3">
    <source>
        <dbReference type="ARBA" id="ARBA00022679"/>
    </source>
</evidence>
<protein>
    <submittedName>
        <fullName evidence="10">Polyphenol oxidase</fullName>
        <ecNumber evidence="10">1.10.3.-</ecNumber>
    </submittedName>
</protein>
<accession>A0ABN7K5A7</accession>
<keyword evidence="4" id="KW-0479">Metal-binding</keyword>
<evidence type="ECO:0000256" key="6">
    <source>
        <dbReference type="ARBA" id="ARBA00022833"/>
    </source>
</evidence>
<evidence type="ECO:0000256" key="1">
    <source>
        <dbReference type="ARBA" id="ARBA00000553"/>
    </source>
</evidence>
<evidence type="ECO:0000256" key="5">
    <source>
        <dbReference type="ARBA" id="ARBA00022801"/>
    </source>
</evidence>
<dbReference type="Gene3D" id="3.60.140.10">
    <property type="entry name" value="CNF1/YfiH-like putative cysteine hydrolases"/>
    <property type="match status" value="1"/>
</dbReference>
<evidence type="ECO:0000256" key="2">
    <source>
        <dbReference type="ARBA" id="ARBA00007353"/>
    </source>
</evidence>
<comment type="catalytic activity">
    <reaction evidence="8">
        <text>adenosine + phosphate = alpha-D-ribose 1-phosphate + adenine</text>
        <dbReference type="Rhea" id="RHEA:27642"/>
        <dbReference type="ChEBI" id="CHEBI:16335"/>
        <dbReference type="ChEBI" id="CHEBI:16708"/>
        <dbReference type="ChEBI" id="CHEBI:43474"/>
        <dbReference type="ChEBI" id="CHEBI:57720"/>
        <dbReference type="EC" id="2.4.2.1"/>
    </reaction>
    <physiologicalReaction direction="left-to-right" evidence="8">
        <dbReference type="Rhea" id="RHEA:27643"/>
    </physiologicalReaction>
</comment>
<keyword evidence="5" id="KW-0378">Hydrolase</keyword>